<dbReference type="Gene3D" id="1.25.40.10">
    <property type="entry name" value="Tetratricopeptide repeat domain"/>
    <property type="match status" value="2"/>
</dbReference>
<evidence type="ECO:0000313" key="4">
    <source>
        <dbReference type="EMBL" id="OWM84242.1"/>
    </source>
</evidence>
<dbReference type="InterPro" id="IPR002885">
    <property type="entry name" value="PPR_rpt"/>
</dbReference>
<feature type="region of interest" description="Disordered" evidence="3">
    <location>
        <begin position="43"/>
        <end position="79"/>
    </location>
</feature>
<evidence type="ECO:0000256" key="2">
    <source>
        <dbReference type="PROSITE-ProRule" id="PRU00708"/>
    </source>
</evidence>
<dbReference type="InterPro" id="IPR011990">
    <property type="entry name" value="TPR-like_helical_dom_sf"/>
</dbReference>
<evidence type="ECO:0000256" key="1">
    <source>
        <dbReference type="ARBA" id="ARBA00022737"/>
    </source>
</evidence>
<dbReference type="AlphaFoldDB" id="A0A218XIS5"/>
<dbReference type="NCBIfam" id="TIGR00756">
    <property type="entry name" value="PPR"/>
    <property type="match status" value="2"/>
</dbReference>
<organism evidence="4 5">
    <name type="scientific">Punica granatum</name>
    <name type="common">Pomegranate</name>
    <dbReference type="NCBI Taxonomy" id="22663"/>
    <lineage>
        <taxon>Eukaryota</taxon>
        <taxon>Viridiplantae</taxon>
        <taxon>Streptophyta</taxon>
        <taxon>Embryophyta</taxon>
        <taxon>Tracheophyta</taxon>
        <taxon>Spermatophyta</taxon>
        <taxon>Magnoliopsida</taxon>
        <taxon>eudicotyledons</taxon>
        <taxon>Gunneridae</taxon>
        <taxon>Pentapetalae</taxon>
        <taxon>rosids</taxon>
        <taxon>malvids</taxon>
        <taxon>Myrtales</taxon>
        <taxon>Lythraceae</taxon>
        <taxon>Punica</taxon>
    </lineage>
</organism>
<evidence type="ECO:0008006" key="6">
    <source>
        <dbReference type="Google" id="ProtNLM"/>
    </source>
</evidence>
<evidence type="ECO:0000256" key="3">
    <source>
        <dbReference type="SAM" id="MobiDB-lite"/>
    </source>
</evidence>
<accession>A0A218XIS5</accession>
<keyword evidence="1" id="KW-0677">Repeat</keyword>
<name>A0A218XIS5_PUNGR</name>
<dbReference type="PROSITE" id="PS51375">
    <property type="entry name" value="PPR"/>
    <property type="match status" value="3"/>
</dbReference>
<gene>
    <name evidence="4" type="ORF">CDL15_Pgr011627</name>
</gene>
<dbReference type="EMBL" id="MTKT01001770">
    <property type="protein sequence ID" value="OWM84242.1"/>
    <property type="molecule type" value="Genomic_DNA"/>
</dbReference>
<proteinExistence type="predicted"/>
<feature type="repeat" description="PPR" evidence="2">
    <location>
        <begin position="247"/>
        <end position="281"/>
    </location>
</feature>
<dbReference type="Pfam" id="PF01535">
    <property type="entry name" value="PPR"/>
    <property type="match status" value="2"/>
</dbReference>
<dbReference type="PANTHER" id="PTHR47493:SF3">
    <property type="entry name" value="PENTACOTRIPEPTIDE-REPEAT REGION OF PRORP DOMAIN-CONTAINING PROTEIN"/>
    <property type="match status" value="1"/>
</dbReference>
<sequence length="539" mass="61044">MAAASSPLVPLQAAARINHNNGSSGTIHSFFFLLPRAPITEASLKPQCRTRPNCGSSRDPQSRHHLPEAAPTTSSPNHAPLIAAEAYGGEQGSRSSPVERLRVKDSCPLQELRENDGDWSRDRFWANVKSLRHASRSREILRIVFGTIVGFAGKLKPPDLTEQLLEAWKNVKPSWITATDYERIMELLCEEDLLDDAVSVLKEMETSGLRASLETYNSILHSFANLGRFEEVSSFLNEMKEQGFVPDTDTYRGLIRAYGKHKKFDEMGLCMKKMEANGHLPDYVIYNVLIREYSRGGLIHCMESVYRTLLSKRMYIQPSTLVSVLEVYTNLGILDKMERAYVRVSNSKVLLREDLIRKMTSVYIKNLMFSRLDDLGLNHPSTDIGDLSWCLRLLSHACLSSQRGIDSIVDKMEEERVPWSVTFINTILLAYLKMKDIKRLRVSLSQLPAGNVKPDMVTVGVLLDAKRIGFDATGTLHGWRRMRFLDHDAEMRTDPLVLSAFGKGRFLRSCEEVYSSLEPEARGRKRWTYANLIDLVSKV</sequence>
<reference evidence="5" key="1">
    <citation type="journal article" date="2017" name="Plant J.">
        <title>The pomegranate (Punica granatum L.) genome and the genomics of punicalagin biosynthesis.</title>
        <authorList>
            <person name="Qin G."/>
            <person name="Xu C."/>
            <person name="Ming R."/>
            <person name="Tang H."/>
            <person name="Guyot R."/>
            <person name="Kramer E.M."/>
            <person name="Hu Y."/>
            <person name="Yi X."/>
            <person name="Qi Y."/>
            <person name="Xu X."/>
            <person name="Gao Z."/>
            <person name="Pan H."/>
            <person name="Jian J."/>
            <person name="Tian Y."/>
            <person name="Yue Z."/>
            <person name="Xu Y."/>
        </authorList>
    </citation>
    <scope>NUCLEOTIDE SEQUENCE [LARGE SCALE GENOMIC DNA]</scope>
    <source>
        <strain evidence="5">cv. Dabenzi</strain>
    </source>
</reference>
<feature type="repeat" description="PPR" evidence="2">
    <location>
        <begin position="177"/>
        <end position="211"/>
    </location>
</feature>
<comment type="caution">
    <text evidence="4">The sequence shown here is derived from an EMBL/GenBank/DDBJ whole genome shotgun (WGS) entry which is preliminary data.</text>
</comment>
<dbReference type="Proteomes" id="UP000197138">
    <property type="component" value="Unassembled WGS sequence"/>
</dbReference>
<feature type="repeat" description="PPR" evidence="2">
    <location>
        <begin position="212"/>
        <end position="246"/>
    </location>
</feature>
<evidence type="ECO:0000313" key="5">
    <source>
        <dbReference type="Proteomes" id="UP000197138"/>
    </source>
</evidence>
<dbReference type="PANTHER" id="PTHR47493">
    <property type="entry name" value="OS08G0520200 PROTEIN"/>
    <property type="match status" value="1"/>
</dbReference>
<protein>
    <recommendedName>
        <fullName evidence="6">Pentatricopeptide repeat-containing protein At4g14190, chloroplastic</fullName>
    </recommendedName>
</protein>
<dbReference type="Pfam" id="PF13041">
    <property type="entry name" value="PPR_2"/>
    <property type="match status" value="1"/>
</dbReference>